<dbReference type="InterPro" id="IPR025004">
    <property type="entry name" value="SenN/SenS"/>
</dbReference>
<reference evidence="1 2" key="2">
    <citation type="journal article" date="2002" name="Nucleic Acids Res.">
        <title>Genome sequence of Oceanobacillus iheyensis isolated from the Iheya Ridge and its unexpected adaptive capabilities to extreme environments.</title>
        <authorList>
            <person name="Takami H."/>
            <person name="Takaki Y."/>
            <person name="Uchiyama I."/>
        </authorList>
    </citation>
    <scope>NUCLEOTIDE SEQUENCE [LARGE SCALE GENOMIC DNA]</scope>
    <source>
        <strain evidence="2">DSM 14371 / CIP 107618 / JCM 11309 / KCTC 3954 / HTE831</strain>
    </source>
</reference>
<dbReference type="AlphaFoldDB" id="Q8ERB4"/>
<dbReference type="OrthoDB" id="2932333at2"/>
<gene>
    <name evidence="1" type="ordered locus">OB1392</name>
</gene>
<evidence type="ECO:0000313" key="2">
    <source>
        <dbReference type="Proteomes" id="UP000000822"/>
    </source>
</evidence>
<dbReference type="HOGENOM" id="CLU_3159303_0_0_9"/>
<organism evidence="1 2">
    <name type="scientific">Oceanobacillus iheyensis (strain DSM 14371 / CIP 107618 / JCM 11309 / KCTC 3954 / HTE831)</name>
    <dbReference type="NCBI Taxonomy" id="221109"/>
    <lineage>
        <taxon>Bacteria</taxon>
        <taxon>Bacillati</taxon>
        <taxon>Bacillota</taxon>
        <taxon>Bacilli</taxon>
        <taxon>Bacillales</taxon>
        <taxon>Bacillaceae</taxon>
        <taxon>Oceanobacillus</taxon>
    </lineage>
</organism>
<dbReference type="EMBL" id="BA000028">
    <property type="protein sequence ID" value="BAC13348.1"/>
    <property type="molecule type" value="Genomic_DNA"/>
</dbReference>
<reference evidence="1 2" key="1">
    <citation type="journal article" date="2001" name="FEMS Microbiol. Lett.">
        <title>Oceanobacillus iheyensis gen. nov., sp. nov., a deep-sea extremely halotolerant and alkaliphilic species isolated from a depth of 1050 m on the Iheya Ridge.</title>
        <authorList>
            <person name="Lu J."/>
            <person name="Nogi Y."/>
            <person name="Takami H."/>
        </authorList>
    </citation>
    <scope>NUCLEOTIDE SEQUENCE [LARGE SCALE GENOMIC DNA]</scope>
    <source>
        <strain evidence="2">DSM 14371 / CIP 107618 / JCM 11309 / KCTC 3954 / HTE831</strain>
    </source>
</reference>
<name>Q8ERB4_OCEIH</name>
<dbReference type="Proteomes" id="UP000000822">
    <property type="component" value="Chromosome"/>
</dbReference>
<sequence length="58" mass="6839">MRPKALDFEQLVSQNKQELLNDEESITQIELRLENKQEAIVLAERQKNQQKIIAGDRF</sequence>
<keyword evidence="2" id="KW-1185">Reference proteome</keyword>
<dbReference type="RefSeq" id="WP_011065798.1">
    <property type="nucleotide sequence ID" value="NC_004193.1"/>
</dbReference>
<dbReference type="Pfam" id="PF13040">
    <property type="entry name" value="Fur_reg_FbpB"/>
    <property type="match status" value="1"/>
</dbReference>
<evidence type="ECO:0000313" key="1">
    <source>
        <dbReference type="EMBL" id="BAC13348.1"/>
    </source>
</evidence>
<dbReference type="KEGG" id="oih:OB1392"/>
<accession>Q8ERB4</accession>
<protein>
    <submittedName>
        <fullName evidence="1">Hypothetical conserved protein</fullName>
    </submittedName>
</protein>
<dbReference type="eggNOG" id="ENOG502ZNZ1">
    <property type="taxonomic scope" value="Bacteria"/>
</dbReference>
<proteinExistence type="predicted"/>